<evidence type="ECO:0000313" key="3">
    <source>
        <dbReference type="Proteomes" id="UP000030539"/>
    </source>
</evidence>
<keyword evidence="1" id="KW-0704">Schiff base</keyword>
<dbReference type="InterPro" id="IPR013785">
    <property type="entry name" value="Aldolase_TIM"/>
</dbReference>
<sequence>MMNQLDTLRKMTVVVADTGDIEAIKKYQPQDATTNPSLVLSASQLPQYASLIDEAVDYAKSKSSDKAQQLIDAEDKLAVNIGLE</sequence>
<dbReference type="AlphaFoldDB" id="A0A0A2Y7E9"/>
<dbReference type="STRING" id="155515.JP36_01080"/>
<dbReference type="UniPathway" id="UPA00115">
    <property type="reaction ID" value="UER00414"/>
</dbReference>
<dbReference type="RefSeq" id="WP_039171100.1">
    <property type="nucleotide sequence ID" value="NZ_JPXX01000004.1"/>
</dbReference>
<dbReference type="InterPro" id="IPR001585">
    <property type="entry name" value="TAL/FSA"/>
</dbReference>
<dbReference type="GO" id="GO:0004801">
    <property type="term" value="F:transaldolase activity"/>
    <property type="evidence" value="ECO:0007669"/>
    <property type="project" value="UniProtKB-EC"/>
</dbReference>
<dbReference type="eggNOG" id="COG0176">
    <property type="taxonomic scope" value="Bacteria"/>
</dbReference>
<accession>A0A0A2Y7E9</accession>
<dbReference type="EMBL" id="JPXX01000004">
    <property type="protein sequence ID" value="KGQ39062.1"/>
    <property type="molecule type" value="Genomic_DNA"/>
</dbReference>
<dbReference type="Pfam" id="PF00923">
    <property type="entry name" value="TAL_FSA"/>
    <property type="match status" value="1"/>
</dbReference>
<dbReference type="PROSITE" id="PS01054">
    <property type="entry name" value="TRANSALDOLASE_1"/>
    <property type="match status" value="1"/>
</dbReference>
<keyword evidence="2" id="KW-0808">Transferase</keyword>
<comment type="caution">
    <text evidence="2">The sequence shown here is derived from an EMBL/GenBank/DDBJ whole genome shotgun (WGS) entry which is preliminary data.</text>
</comment>
<dbReference type="SUPFAM" id="SSF51569">
    <property type="entry name" value="Aldolase"/>
    <property type="match status" value="1"/>
</dbReference>
<dbReference type="EC" id="2.2.1.2" evidence="2"/>
<dbReference type="Proteomes" id="UP000030539">
    <property type="component" value="Unassembled WGS sequence"/>
</dbReference>
<protein>
    <submittedName>
        <fullName evidence="2">Transaldolase</fullName>
        <ecNumber evidence="2">2.2.1.2</ecNumber>
    </submittedName>
</protein>
<dbReference type="PANTHER" id="PTHR10683">
    <property type="entry name" value="TRANSALDOLASE"/>
    <property type="match status" value="1"/>
</dbReference>
<organism evidence="2 3">
    <name type="scientific">Gallibacterium genomosp. 1</name>
    <dbReference type="NCBI Taxonomy" id="155515"/>
    <lineage>
        <taxon>Bacteria</taxon>
        <taxon>Pseudomonadati</taxon>
        <taxon>Pseudomonadota</taxon>
        <taxon>Gammaproteobacteria</taxon>
        <taxon>Pasteurellales</taxon>
        <taxon>Pasteurellaceae</taxon>
        <taxon>Gallibacterium</taxon>
    </lineage>
</organism>
<dbReference type="InterPro" id="IPR018225">
    <property type="entry name" value="Transaldolase_AS"/>
</dbReference>
<dbReference type="GO" id="GO:0005975">
    <property type="term" value="P:carbohydrate metabolic process"/>
    <property type="evidence" value="ECO:0007669"/>
    <property type="project" value="InterPro"/>
</dbReference>
<evidence type="ECO:0000313" key="2">
    <source>
        <dbReference type="EMBL" id="KGQ39062.1"/>
    </source>
</evidence>
<evidence type="ECO:0000256" key="1">
    <source>
        <dbReference type="ARBA" id="ARBA00023270"/>
    </source>
</evidence>
<feature type="non-terminal residue" evidence="2">
    <location>
        <position position="84"/>
    </location>
</feature>
<reference evidence="2 3" key="1">
    <citation type="submission" date="2014-08" db="EMBL/GenBank/DDBJ databases">
        <title>Chaperone-usher fimbriae in a diverse selection of Gallibacterium genomes.</title>
        <authorList>
            <person name="Kudirkiene E."/>
            <person name="Bager R.J."/>
            <person name="Johnson T.J."/>
            <person name="Bojesen A.M."/>
        </authorList>
    </citation>
    <scope>NUCLEOTIDE SEQUENCE [LARGE SCALE GENOMIC DNA]</scope>
    <source>
        <strain evidence="2 3">CCM5974</strain>
    </source>
</reference>
<proteinExistence type="predicted"/>
<dbReference type="Gene3D" id="3.20.20.70">
    <property type="entry name" value="Aldolase class I"/>
    <property type="match status" value="1"/>
</dbReference>
<dbReference type="GO" id="GO:0005829">
    <property type="term" value="C:cytosol"/>
    <property type="evidence" value="ECO:0007669"/>
    <property type="project" value="TreeGrafter"/>
</dbReference>
<dbReference type="GO" id="GO:0006098">
    <property type="term" value="P:pentose-phosphate shunt"/>
    <property type="evidence" value="ECO:0007669"/>
    <property type="project" value="UniProtKB-UniPathway"/>
</dbReference>
<dbReference type="PANTHER" id="PTHR10683:SF18">
    <property type="entry name" value="TRANSALDOLASE"/>
    <property type="match status" value="1"/>
</dbReference>
<name>A0A0A2Y7E9_9PAST</name>
<gene>
    <name evidence="2" type="ORF">JP36_01080</name>
</gene>